<organism evidence="2 3">
    <name type="scientific">Senna tora</name>
    <dbReference type="NCBI Taxonomy" id="362788"/>
    <lineage>
        <taxon>Eukaryota</taxon>
        <taxon>Viridiplantae</taxon>
        <taxon>Streptophyta</taxon>
        <taxon>Embryophyta</taxon>
        <taxon>Tracheophyta</taxon>
        <taxon>Spermatophyta</taxon>
        <taxon>Magnoliopsida</taxon>
        <taxon>eudicotyledons</taxon>
        <taxon>Gunneridae</taxon>
        <taxon>Pentapetalae</taxon>
        <taxon>rosids</taxon>
        <taxon>fabids</taxon>
        <taxon>Fabales</taxon>
        <taxon>Fabaceae</taxon>
        <taxon>Caesalpinioideae</taxon>
        <taxon>Cassia clade</taxon>
        <taxon>Senna</taxon>
    </lineage>
</organism>
<evidence type="ECO:0000313" key="2">
    <source>
        <dbReference type="EMBL" id="KAF7819865.1"/>
    </source>
</evidence>
<proteinExistence type="predicted"/>
<gene>
    <name evidence="2" type="ORF">G2W53_025320</name>
</gene>
<comment type="caution">
    <text evidence="2">The sequence shown here is derived from an EMBL/GenBank/DDBJ whole genome shotgun (WGS) entry which is preliminary data.</text>
</comment>
<accession>A0A834TFC3</accession>
<keyword evidence="3" id="KW-1185">Reference proteome</keyword>
<name>A0A834TFC3_9FABA</name>
<protein>
    <submittedName>
        <fullName evidence="2">Uncharacterized protein</fullName>
    </submittedName>
</protein>
<dbReference type="PANTHER" id="PTHR34539">
    <property type="entry name" value="T6J4.11 PROTEIN"/>
    <property type="match status" value="1"/>
</dbReference>
<evidence type="ECO:0000313" key="3">
    <source>
        <dbReference type="Proteomes" id="UP000634136"/>
    </source>
</evidence>
<dbReference type="PANTHER" id="PTHR34539:SF15">
    <property type="match status" value="1"/>
</dbReference>
<feature type="compositionally biased region" description="Polar residues" evidence="1">
    <location>
        <begin position="33"/>
        <end position="48"/>
    </location>
</feature>
<dbReference type="OrthoDB" id="1717367at2759"/>
<dbReference type="AlphaFoldDB" id="A0A834TFC3"/>
<feature type="compositionally biased region" description="Basic and acidic residues" evidence="1">
    <location>
        <begin position="142"/>
        <end position="158"/>
    </location>
</feature>
<feature type="compositionally biased region" description="Basic and acidic residues" evidence="1">
    <location>
        <begin position="199"/>
        <end position="216"/>
    </location>
</feature>
<dbReference type="Proteomes" id="UP000634136">
    <property type="component" value="Unassembled WGS sequence"/>
</dbReference>
<dbReference type="EMBL" id="JAAIUW010000008">
    <property type="protein sequence ID" value="KAF7819865.1"/>
    <property type="molecule type" value="Genomic_DNA"/>
</dbReference>
<feature type="compositionally biased region" description="Polar residues" evidence="1">
    <location>
        <begin position="1"/>
        <end position="10"/>
    </location>
</feature>
<feature type="region of interest" description="Disordered" evidence="1">
    <location>
        <begin position="1"/>
        <end position="48"/>
    </location>
</feature>
<evidence type="ECO:0000256" key="1">
    <source>
        <dbReference type="SAM" id="MobiDB-lite"/>
    </source>
</evidence>
<feature type="region of interest" description="Disordered" evidence="1">
    <location>
        <begin position="178"/>
        <end position="227"/>
    </location>
</feature>
<feature type="region of interest" description="Disordered" evidence="1">
    <location>
        <begin position="131"/>
        <end position="162"/>
    </location>
</feature>
<feature type="compositionally biased region" description="Polar residues" evidence="1">
    <location>
        <begin position="218"/>
        <end position="227"/>
    </location>
</feature>
<sequence length="227" mass="24549">MEVVSNTNSTKRLRDDSDANSSAPKLARVDSPSDANSSESLLTRVNSGEECVNSSGFELVRVDSDDPVLIQNDLLNILDDTDNIPDRENTMQDLDSVIKSFEEEILASGPPDPDPIPELQMDLGYLLEASDDELGLPPSVTHGEETKPAESEALERVGSDNTVGSLGFEDEIAGYDSVGHGGGVGFDGLLDYPESIGDPYDREEAKQSNSVRELRTSRCGNQNKEED</sequence>
<reference evidence="2" key="1">
    <citation type="submission" date="2020-09" db="EMBL/GenBank/DDBJ databases">
        <title>Genome-Enabled Discovery of Anthraquinone Biosynthesis in Senna tora.</title>
        <authorList>
            <person name="Kang S.-H."/>
            <person name="Pandey R.P."/>
            <person name="Lee C.-M."/>
            <person name="Sim J.-S."/>
            <person name="Jeong J.-T."/>
            <person name="Choi B.-S."/>
            <person name="Jung M."/>
            <person name="Ginzburg D."/>
            <person name="Zhao K."/>
            <person name="Won S.Y."/>
            <person name="Oh T.-J."/>
            <person name="Yu Y."/>
            <person name="Kim N.-H."/>
            <person name="Lee O.R."/>
            <person name="Lee T.-H."/>
            <person name="Bashyal P."/>
            <person name="Kim T.-S."/>
            <person name="Lee W.-H."/>
            <person name="Kawkins C."/>
            <person name="Kim C.-K."/>
            <person name="Kim J.S."/>
            <person name="Ahn B.O."/>
            <person name="Rhee S.Y."/>
            <person name="Sohng J.K."/>
        </authorList>
    </citation>
    <scope>NUCLEOTIDE SEQUENCE</scope>
    <source>
        <tissue evidence="2">Leaf</tissue>
    </source>
</reference>